<sequence length="356" mass="37005">MHRSIFFGLTRRTGAILLAASLCAVAGGAVEAAELGDITVLSYIGQPLTADIELTALAADDINGLRVRVASPDVYRGANIARNPALDGVDISIVQRGAKQFLHLTSRKRIDATYLHVFLELSAGGRSKVRIATLGLSANPAPPAPPLPQPLPVPPAVAAAAPARDPAVPAAKARVALPARTVPAAAVAPTAEAAAPKPPVARPAPPPRQPAPATCGPQAAADSGPQCAALDAGNAALASKLAELEGKVKVLQHALAAPPVAMVEPPAPLKPPALKKPPHVEKKASAGWFSPMAWLALGAVLLLLLIGLGVHLFRNRKKDNRYWVLLRKPFQRKKLAPPPAELPEPPELTEEAPRPE</sequence>
<name>W0VBJ8_9BURK</name>
<dbReference type="Pfam" id="PF25800">
    <property type="entry name" value="FimV_N"/>
    <property type="match status" value="1"/>
</dbReference>
<dbReference type="RefSeq" id="WP_038495409.1">
    <property type="nucleotide sequence ID" value="NZ_BCTH01000016.1"/>
</dbReference>
<dbReference type="HOGENOM" id="CLU_777973_0_0_4"/>
<feature type="region of interest" description="Disordered" evidence="1">
    <location>
        <begin position="188"/>
        <end position="226"/>
    </location>
</feature>
<dbReference type="PATRIC" id="fig|1349767.4.peg.704"/>
<feature type="transmembrane region" description="Helical" evidence="2">
    <location>
        <begin position="292"/>
        <end position="313"/>
    </location>
</feature>
<keyword evidence="6" id="KW-1185">Reference proteome</keyword>
<dbReference type="eggNOG" id="COG3170">
    <property type="taxonomic scope" value="Bacteria"/>
</dbReference>
<feature type="compositionally biased region" description="Pro residues" evidence="1">
    <location>
        <begin position="196"/>
        <end position="210"/>
    </location>
</feature>
<dbReference type="AlphaFoldDB" id="W0VBJ8"/>
<accession>W0VBJ8</accession>
<evidence type="ECO:0000313" key="6">
    <source>
        <dbReference type="Proteomes" id="UP000027604"/>
    </source>
</evidence>
<feature type="signal peptide" evidence="3">
    <location>
        <begin position="1"/>
        <end position="32"/>
    </location>
</feature>
<evidence type="ECO:0000259" key="4">
    <source>
        <dbReference type="Pfam" id="PF25800"/>
    </source>
</evidence>
<proteinExistence type="predicted"/>
<feature type="region of interest" description="Disordered" evidence="1">
    <location>
        <begin position="335"/>
        <end position="356"/>
    </location>
</feature>
<feature type="compositionally biased region" description="Pro residues" evidence="1">
    <location>
        <begin position="336"/>
        <end position="346"/>
    </location>
</feature>
<reference evidence="5 6" key="1">
    <citation type="journal article" date="2015" name="Genome Announc.">
        <title>Genome Sequence of Mushroom Soft-Rot Pathogen Janthinobacterium agaricidamnosum.</title>
        <authorList>
            <person name="Graupner K."/>
            <person name="Lackner G."/>
            <person name="Hertweck C."/>
        </authorList>
    </citation>
    <scope>NUCLEOTIDE SEQUENCE [LARGE SCALE GENOMIC DNA]</scope>
    <source>
        <strain evidence="6">NBRC 102515 / DSM 9628</strain>
    </source>
</reference>
<feature type="chain" id="PRO_5004797747" evidence="3">
    <location>
        <begin position="33"/>
        <end position="356"/>
    </location>
</feature>
<evidence type="ECO:0000256" key="2">
    <source>
        <dbReference type="SAM" id="Phobius"/>
    </source>
</evidence>
<dbReference type="KEGG" id="jag:GJA_4128"/>
<feature type="domain" description="FimV N-terminal" evidence="4">
    <location>
        <begin position="34"/>
        <end position="134"/>
    </location>
</feature>
<dbReference type="EMBL" id="HG322949">
    <property type="protein sequence ID" value="CDG84738.1"/>
    <property type="molecule type" value="Genomic_DNA"/>
</dbReference>
<protein>
    <submittedName>
        <fullName evidence="5">Transmembrane domain protein</fullName>
    </submittedName>
</protein>
<evidence type="ECO:0000256" key="1">
    <source>
        <dbReference type="SAM" id="MobiDB-lite"/>
    </source>
</evidence>
<dbReference type="InterPro" id="IPR057840">
    <property type="entry name" value="FimV_N"/>
</dbReference>
<dbReference type="OrthoDB" id="8703141at2"/>
<keyword evidence="2" id="KW-1133">Transmembrane helix</keyword>
<gene>
    <name evidence="5" type="ORF">GJA_4128</name>
</gene>
<dbReference type="Proteomes" id="UP000027604">
    <property type="component" value="Chromosome I"/>
</dbReference>
<organism evidence="5 6">
    <name type="scientific">Janthinobacterium agaricidamnosum NBRC 102515 = DSM 9628</name>
    <dbReference type="NCBI Taxonomy" id="1349767"/>
    <lineage>
        <taxon>Bacteria</taxon>
        <taxon>Pseudomonadati</taxon>
        <taxon>Pseudomonadota</taxon>
        <taxon>Betaproteobacteria</taxon>
        <taxon>Burkholderiales</taxon>
        <taxon>Oxalobacteraceae</taxon>
        <taxon>Janthinobacterium</taxon>
    </lineage>
</organism>
<keyword evidence="2 5" id="KW-0812">Transmembrane</keyword>
<keyword evidence="3" id="KW-0732">Signal</keyword>
<evidence type="ECO:0000313" key="5">
    <source>
        <dbReference type="EMBL" id="CDG84738.1"/>
    </source>
</evidence>
<dbReference type="STRING" id="1349767.GJA_4128"/>
<evidence type="ECO:0000256" key="3">
    <source>
        <dbReference type="SAM" id="SignalP"/>
    </source>
</evidence>
<keyword evidence="2" id="KW-0472">Membrane</keyword>